<dbReference type="PANTHER" id="PTHR14269">
    <property type="entry name" value="CDP-DIACYLGLYCEROL--GLYCEROL-3-PHOSPHATE 3-PHOSPHATIDYLTRANSFERASE-RELATED"/>
    <property type="match status" value="1"/>
</dbReference>
<keyword evidence="3" id="KW-0444">Lipid biosynthesis</keyword>
<evidence type="ECO:0000256" key="5">
    <source>
        <dbReference type="ARBA" id="ARBA00022989"/>
    </source>
</evidence>
<keyword evidence="4 10" id="KW-0812">Transmembrane</keyword>
<dbReference type="EMBL" id="KC246999">
    <property type="protein sequence ID" value="AHF26861.1"/>
    <property type="molecule type" value="Genomic_DNA"/>
</dbReference>
<dbReference type="PANTHER" id="PTHR14269:SF62">
    <property type="entry name" value="CDP-DIACYLGLYCEROL--GLYCEROL-3-PHOSPHATE 3-PHOSPHATIDYLTRANSFERASE 1, CHLOROPLASTIC"/>
    <property type="match status" value="1"/>
</dbReference>
<evidence type="ECO:0000256" key="8">
    <source>
        <dbReference type="ARBA" id="ARBA00023209"/>
    </source>
</evidence>
<dbReference type="InterPro" id="IPR000462">
    <property type="entry name" value="CDP-OH_P_trans"/>
</dbReference>
<dbReference type="AlphaFoldDB" id="W0FPP0"/>
<keyword evidence="11" id="KW-0808">Transferase</keyword>
<evidence type="ECO:0000256" key="1">
    <source>
        <dbReference type="ARBA" id="ARBA00004141"/>
    </source>
</evidence>
<dbReference type="Gene3D" id="1.20.120.1760">
    <property type="match status" value="1"/>
</dbReference>
<keyword evidence="9" id="KW-1208">Phospholipid metabolism</keyword>
<organism evidence="11">
    <name type="scientific">uncultured bacterium Contig1135</name>
    <dbReference type="NCBI Taxonomy" id="1393380"/>
    <lineage>
        <taxon>Bacteria</taxon>
        <taxon>environmental samples</taxon>
    </lineage>
</organism>
<protein>
    <submittedName>
        <fullName evidence="11">CDP-diacylglycerol-glycerol-3-phosphate 3-phosphatidyltransferase</fullName>
    </submittedName>
</protein>
<dbReference type="GO" id="GO:0016780">
    <property type="term" value="F:phosphotransferase activity, for other substituted phosphate groups"/>
    <property type="evidence" value="ECO:0007669"/>
    <property type="project" value="InterPro"/>
</dbReference>
<evidence type="ECO:0000256" key="3">
    <source>
        <dbReference type="ARBA" id="ARBA00022516"/>
    </source>
</evidence>
<keyword evidence="5 10" id="KW-1133">Transmembrane helix</keyword>
<keyword evidence="6" id="KW-0443">Lipid metabolism</keyword>
<feature type="transmembrane region" description="Helical" evidence="10">
    <location>
        <begin position="96"/>
        <end position="118"/>
    </location>
</feature>
<evidence type="ECO:0000313" key="11">
    <source>
        <dbReference type="EMBL" id="AHF26861.1"/>
    </source>
</evidence>
<proteinExistence type="inferred from homology"/>
<feature type="non-terminal residue" evidence="11">
    <location>
        <position position="1"/>
    </location>
</feature>
<evidence type="ECO:0000256" key="6">
    <source>
        <dbReference type="ARBA" id="ARBA00023098"/>
    </source>
</evidence>
<accession>W0FPP0</accession>
<name>W0FPP0_9BACT</name>
<evidence type="ECO:0000256" key="4">
    <source>
        <dbReference type="ARBA" id="ARBA00022692"/>
    </source>
</evidence>
<dbReference type="InterPro" id="IPR050324">
    <property type="entry name" value="CDP-alcohol_PTase-I"/>
</dbReference>
<sequence>TDFGKFMDPIADKLLVMSALVVLTAQGRMPDWVCILMLAREFLVSGFRLVAVENGRVIAAGPLGKLKTVFQMISTIALMLLVPVAGAPLLGNAGAVFARVLMYIALALTVVSGADYLIRNKDCIKDM</sequence>
<comment type="similarity">
    <text evidence="2">Belongs to the CDP-alcohol phosphatidyltransferase class-I family.</text>
</comment>
<reference evidence="11" key="1">
    <citation type="journal article" date="2013" name="PLoS ONE">
        <title>Metagenomic insights into the carbohydrate-active enzymes carried by the microorganisms adhering to solid digesta in the rumen of cows.</title>
        <authorList>
            <person name="Wang L."/>
            <person name="Hatem A."/>
            <person name="Catalyurek U.V."/>
            <person name="Morrison M."/>
            <person name="Yu Z."/>
        </authorList>
    </citation>
    <scope>NUCLEOTIDE SEQUENCE</scope>
</reference>
<dbReference type="InterPro" id="IPR043130">
    <property type="entry name" value="CDP-OH_PTrfase_TM_dom"/>
</dbReference>
<keyword evidence="7 10" id="KW-0472">Membrane</keyword>
<keyword evidence="8" id="KW-0594">Phospholipid biosynthesis</keyword>
<feature type="transmembrane region" description="Helical" evidence="10">
    <location>
        <begin position="69"/>
        <end position="90"/>
    </location>
</feature>
<dbReference type="Pfam" id="PF01066">
    <property type="entry name" value="CDP-OH_P_transf"/>
    <property type="match status" value="1"/>
</dbReference>
<comment type="subcellular location">
    <subcellularLocation>
        <location evidence="1">Membrane</location>
        <topology evidence="1">Multi-pass membrane protein</topology>
    </subcellularLocation>
</comment>
<evidence type="ECO:0000256" key="2">
    <source>
        <dbReference type="ARBA" id="ARBA00010441"/>
    </source>
</evidence>
<evidence type="ECO:0000256" key="7">
    <source>
        <dbReference type="ARBA" id="ARBA00023136"/>
    </source>
</evidence>
<evidence type="ECO:0000256" key="9">
    <source>
        <dbReference type="ARBA" id="ARBA00023264"/>
    </source>
</evidence>
<evidence type="ECO:0000256" key="10">
    <source>
        <dbReference type="SAM" id="Phobius"/>
    </source>
</evidence>
<dbReference type="GO" id="GO:0046474">
    <property type="term" value="P:glycerophospholipid biosynthetic process"/>
    <property type="evidence" value="ECO:0007669"/>
    <property type="project" value="TreeGrafter"/>
</dbReference>
<dbReference type="GO" id="GO:0016020">
    <property type="term" value="C:membrane"/>
    <property type="evidence" value="ECO:0007669"/>
    <property type="project" value="UniProtKB-SubCell"/>
</dbReference>